<evidence type="ECO:0000313" key="5">
    <source>
        <dbReference type="Proteomes" id="UP000285138"/>
    </source>
</evidence>
<dbReference type="PANTHER" id="PTHR43861">
    <property type="entry name" value="TRANS-ACONITATE 2-METHYLTRANSFERASE-RELATED"/>
    <property type="match status" value="1"/>
</dbReference>
<dbReference type="CDD" id="cd02440">
    <property type="entry name" value="AdoMet_MTases"/>
    <property type="match status" value="1"/>
</dbReference>
<dbReference type="PANTHER" id="PTHR43861:SF1">
    <property type="entry name" value="TRANS-ACONITATE 2-METHYLTRANSFERASE"/>
    <property type="match status" value="1"/>
</dbReference>
<dbReference type="Gene3D" id="3.40.50.150">
    <property type="entry name" value="Vaccinia Virus protein VP39"/>
    <property type="match status" value="1"/>
</dbReference>
<gene>
    <name evidence="4" type="ORF">D5R97_00565</name>
</gene>
<evidence type="ECO:0000313" key="4">
    <source>
        <dbReference type="EMBL" id="RQD78318.1"/>
    </source>
</evidence>
<dbReference type="Gene3D" id="2.20.130.10">
    <property type="entry name" value="CAC2371-like domains"/>
    <property type="match status" value="1"/>
</dbReference>
<sequence length="249" mass="29277">MDLKSYGDLAWTERIIVSPEEYEEEVIHYIKAINKHAGRKFKTMLHLGCGAGGHDFIFKRYFQVTGVDISEDMLDIAQEVNPEVFYVRGDMREVRLNQKFDLVVIPDSISYMSTLKDLKKAIHTAAHHLCPDGILLVVTLTREEYQNNNFVYTGAEGDIHITIFENNHVISENQYEATLVYLIRQKKELQIHHEVHTLSLFSYDTWRELFSEVQLNILETLSMVDLYDRFVLEEREYRLKTYICTFRQT</sequence>
<dbReference type="Proteomes" id="UP000285138">
    <property type="component" value="Unassembled WGS sequence"/>
</dbReference>
<dbReference type="GO" id="GO:0008168">
    <property type="term" value="F:methyltransferase activity"/>
    <property type="evidence" value="ECO:0007669"/>
    <property type="project" value="UniProtKB-KW"/>
</dbReference>
<dbReference type="Pfam" id="PF13649">
    <property type="entry name" value="Methyltransf_25"/>
    <property type="match status" value="1"/>
</dbReference>
<evidence type="ECO:0000256" key="2">
    <source>
        <dbReference type="ARBA" id="ARBA00022679"/>
    </source>
</evidence>
<dbReference type="SUPFAM" id="SSF53335">
    <property type="entry name" value="S-adenosyl-L-methionine-dependent methyltransferases"/>
    <property type="match status" value="1"/>
</dbReference>
<proteinExistence type="predicted"/>
<dbReference type="GO" id="GO:0032259">
    <property type="term" value="P:methylation"/>
    <property type="evidence" value="ECO:0007669"/>
    <property type="project" value="UniProtKB-KW"/>
</dbReference>
<comment type="caution">
    <text evidence="4">The sequence shown here is derived from an EMBL/GenBank/DDBJ whole genome shotgun (WGS) entry which is preliminary data.</text>
</comment>
<dbReference type="InterPro" id="IPR041698">
    <property type="entry name" value="Methyltransf_25"/>
</dbReference>
<accession>A0A424YIQ5</accession>
<keyword evidence="1 4" id="KW-0489">Methyltransferase</keyword>
<feature type="domain" description="Methyltransferase" evidence="3">
    <location>
        <begin position="45"/>
        <end position="133"/>
    </location>
</feature>
<keyword evidence="2 4" id="KW-0808">Transferase</keyword>
<name>A0A424YIQ5_9FIRM</name>
<dbReference type="EMBL" id="QZAA01000026">
    <property type="protein sequence ID" value="RQD78318.1"/>
    <property type="molecule type" value="Genomic_DNA"/>
</dbReference>
<evidence type="ECO:0000256" key="1">
    <source>
        <dbReference type="ARBA" id="ARBA00022603"/>
    </source>
</evidence>
<dbReference type="InterPro" id="IPR029063">
    <property type="entry name" value="SAM-dependent_MTases_sf"/>
</dbReference>
<organism evidence="4 5">
    <name type="scientific">Candidatus Syntrophonatronum acetioxidans</name>
    <dbReference type="NCBI Taxonomy" id="1795816"/>
    <lineage>
        <taxon>Bacteria</taxon>
        <taxon>Bacillati</taxon>
        <taxon>Bacillota</taxon>
        <taxon>Clostridia</taxon>
        <taxon>Eubacteriales</taxon>
        <taxon>Syntrophomonadaceae</taxon>
        <taxon>Candidatus Syntrophonatronum</taxon>
    </lineage>
</organism>
<evidence type="ECO:0000259" key="3">
    <source>
        <dbReference type="Pfam" id="PF13649"/>
    </source>
</evidence>
<reference evidence="4 5" key="1">
    <citation type="submission" date="2018-08" db="EMBL/GenBank/DDBJ databases">
        <title>The metabolism and importance of syntrophic acetate oxidation coupled to methane or sulfide production in haloalkaline environments.</title>
        <authorList>
            <person name="Timmers P.H.A."/>
            <person name="Vavourakis C.D."/>
            <person name="Sorokin D.Y."/>
            <person name="Sinninghe Damste J.S."/>
            <person name="Muyzer G."/>
            <person name="Stams A.J.M."/>
            <person name="Plugge C.M."/>
        </authorList>
    </citation>
    <scope>NUCLEOTIDE SEQUENCE [LARGE SCALE GENOMIC DNA]</scope>
    <source>
        <strain evidence="4">MSAO_Bac1</strain>
    </source>
</reference>
<dbReference type="AlphaFoldDB" id="A0A424YIQ5"/>
<protein>
    <submittedName>
        <fullName evidence="4">Class I SAM-dependent methyltransferase</fullName>
    </submittedName>
</protein>